<dbReference type="SUPFAM" id="SSF81271">
    <property type="entry name" value="TGS-like"/>
    <property type="match status" value="1"/>
</dbReference>
<accession>A0A173ZJQ5</accession>
<evidence type="ECO:0000259" key="1">
    <source>
        <dbReference type="PROSITE" id="PS51880"/>
    </source>
</evidence>
<dbReference type="Proteomes" id="UP000095439">
    <property type="component" value="Unassembled WGS sequence"/>
</dbReference>
<gene>
    <name evidence="4" type="primary">thrS_2</name>
    <name evidence="2" type="synonym">thrS_1</name>
    <name evidence="4" type="ORF">ERS852408_00893</name>
    <name evidence="3" type="ORF">ERS852423_01021</name>
    <name evidence="2" type="ORF">ERS852573_00512</name>
    <name evidence="5" type="ORF">GT565_01180</name>
</gene>
<dbReference type="Gene3D" id="3.30.980.10">
    <property type="entry name" value="Threonyl-trna Synthetase, Chain A, domain 2"/>
    <property type="match status" value="1"/>
</dbReference>
<dbReference type="EMBL" id="CYYY01000003">
    <property type="protein sequence ID" value="CUN63327.1"/>
    <property type="molecule type" value="Genomic_DNA"/>
</dbReference>
<dbReference type="InterPro" id="IPR012676">
    <property type="entry name" value="TGS-like"/>
</dbReference>
<evidence type="ECO:0000313" key="5">
    <source>
        <dbReference type="EMBL" id="MZK16755.1"/>
    </source>
</evidence>
<keyword evidence="5" id="KW-0808">Transferase</keyword>
<dbReference type="Pfam" id="PF00485">
    <property type="entry name" value="PRK"/>
    <property type="match status" value="1"/>
</dbReference>
<dbReference type="SUPFAM" id="SSF52540">
    <property type="entry name" value="P-loop containing nucleoside triphosphate hydrolases"/>
    <property type="match status" value="1"/>
</dbReference>
<evidence type="ECO:0000313" key="6">
    <source>
        <dbReference type="Proteomes" id="UP000095380"/>
    </source>
</evidence>
<dbReference type="InterPro" id="IPR018163">
    <property type="entry name" value="Thr/Ala-tRNA-synth_IIc_edit"/>
</dbReference>
<dbReference type="GO" id="GO:0016301">
    <property type="term" value="F:kinase activity"/>
    <property type="evidence" value="ECO:0007669"/>
    <property type="project" value="UniProtKB-KW"/>
</dbReference>
<name>A0A173ZJQ5_9FIRM</name>
<dbReference type="RefSeq" id="WP_022416063.1">
    <property type="nucleotide sequence ID" value="NZ_CABIWY010000003.1"/>
</dbReference>
<dbReference type="InterPro" id="IPR006083">
    <property type="entry name" value="PRK/URK"/>
</dbReference>
<feature type="domain" description="TGS" evidence="1">
    <location>
        <begin position="1"/>
        <end position="64"/>
    </location>
</feature>
<organism evidence="4 6">
    <name type="scientific">Dorea longicatena</name>
    <dbReference type="NCBI Taxonomy" id="88431"/>
    <lineage>
        <taxon>Bacteria</taxon>
        <taxon>Bacillati</taxon>
        <taxon>Bacillota</taxon>
        <taxon>Clostridia</taxon>
        <taxon>Lachnospirales</taxon>
        <taxon>Lachnospiraceae</taxon>
        <taxon>Dorea</taxon>
    </lineage>
</organism>
<dbReference type="SUPFAM" id="SSF55186">
    <property type="entry name" value="ThrRS/AlaRS common domain"/>
    <property type="match status" value="1"/>
</dbReference>
<dbReference type="Proteomes" id="UP000095597">
    <property type="component" value="Unassembled WGS sequence"/>
</dbReference>
<dbReference type="CDD" id="cd02028">
    <property type="entry name" value="UMPK_like"/>
    <property type="match status" value="1"/>
</dbReference>
<evidence type="ECO:0000313" key="7">
    <source>
        <dbReference type="Proteomes" id="UP000095439"/>
    </source>
</evidence>
<dbReference type="EMBL" id="CYYM01000003">
    <property type="protein sequence ID" value="CUN76454.1"/>
    <property type="molecule type" value="Genomic_DNA"/>
</dbReference>
<reference evidence="6 7" key="1">
    <citation type="submission" date="2015-09" db="EMBL/GenBank/DDBJ databases">
        <authorList>
            <consortium name="Pathogen Informatics"/>
        </authorList>
    </citation>
    <scope>NUCLEOTIDE SEQUENCE [LARGE SCALE GENOMIC DNA]</scope>
    <source>
        <strain evidence="4 6">2789STDY5608851</strain>
        <strain evidence="3 7">2789STDY5608866</strain>
        <strain evidence="2 8">2789STDY5834961</strain>
    </source>
</reference>
<dbReference type="Proteomes" id="UP000446719">
    <property type="component" value="Unassembled WGS sequence"/>
</dbReference>
<keyword evidence="4" id="KW-0436">Ligase</keyword>
<evidence type="ECO:0000313" key="3">
    <source>
        <dbReference type="EMBL" id="CUN63327.1"/>
    </source>
</evidence>
<dbReference type="PANTHER" id="PTHR10285">
    <property type="entry name" value="URIDINE KINASE"/>
    <property type="match status" value="1"/>
</dbReference>
<dbReference type="InterPro" id="IPR004095">
    <property type="entry name" value="TGS"/>
</dbReference>
<protein>
    <submittedName>
        <fullName evidence="5">Nucleoside kinase</fullName>
    </submittedName>
    <submittedName>
        <fullName evidence="4">Threonine--tRNA ligase</fullName>
        <ecNumber evidence="4">6.1.1.3</ecNumber>
    </submittedName>
</protein>
<evidence type="ECO:0000313" key="2">
    <source>
        <dbReference type="EMBL" id="CUM78049.1"/>
    </source>
</evidence>
<dbReference type="eggNOG" id="COG0572">
    <property type="taxonomic scope" value="Bacteria"/>
</dbReference>
<dbReference type="EMBL" id="CYXO01000002">
    <property type="protein sequence ID" value="CUM78049.1"/>
    <property type="molecule type" value="Genomic_DNA"/>
</dbReference>
<evidence type="ECO:0000313" key="9">
    <source>
        <dbReference type="Proteomes" id="UP000446719"/>
    </source>
</evidence>
<dbReference type="AlphaFoldDB" id="A0A173ZJQ5"/>
<sequence length="555" mass="64463">MNEVFYTVQVGDCDRKFREGTTYLDIAKEYQHEYEHDIVLVFVDGRLQELFKTLKKDCKLEFVTTADSLGYKAYRRSMSLMLVKAVYDVAEHKNIDKVRIHYSVSKGYYCTIEGNIELTQEFLDKVERRMRTMVEKNLPIQKKSVHTDDAIAMFGEHGMHDKERLFHYRRVSRVNIYSMNEFEDYYYGYMVPSAGYLKYFKLYLYDEGFVIQMPTQGEPEKVPPFEPQNQLFHVLQESTKWGDAQGIETVGDLNDKITRSDVNELVLVQEALQEEKIAQIAEQVRVRSDVRFVLIAGPSSSSKTTFSHRLSVQLRANGLCPYPIAVDNYFKEREETPKDENGNYDFEGLGAVDVELFNRQLQELLDGKEVVIPEFNFVTGHKEYKGRPKKLKENEVLVIEGIHCLNPELTRNLPDENKFKIYISALTQLNIDEHNRIPTTDGRLIRRIVRDARTRGTSAKETIRMWPSVRKGEECNIFPYQEEADVMFNSALIYELAVLKPYVEAQLFGIERECPEYLEAKRLLKFLDYFVGIGSENVPANSLLREFIGGGCFHV</sequence>
<dbReference type="Proteomes" id="UP000095380">
    <property type="component" value="Unassembled WGS sequence"/>
</dbReference>
<dbReference type="Gene3D" id="3.40.50.300">
    <property type="entry name" value="P-loop containing nucleotide triphosphate hydrolases"/>
    <property type="match status" value="1"/>
</dbReference>
<dbReference type="EC" id="6.1.1.3" evidence="4"/>
<dbReference type="OrthoDB" id="9764644at2"/>
<dbReference type="GO" id="GO:0005524">
    <property type="term" value="F:ATP binding"/>
    <property type="evidence" value="ECO:0007669"/>
    <property type="project" value="InterPro"/>
</dbReference>
<dbReference type="GO" id="GO:0004829">
    <property type="term" value="F:threonine-tRNA ligase activity"/>
    <property type="evidence" value="ECO:0007669"/>
    <property type="project" value="UniProtKB-EC"/>
</dbReference>
<dbReference type="Gene3D" id="3.10.20.30">
    <property type="match status" value="1"/>
</dbReference>
<evidence type="ECO:0000313" key="8">
    <source>
        <dbReference type="Proteomes" id="UP000095597"/>
    </source>
</evidence>
<proteinExistence type="predicted"/>
<reference evidence="5 9" key="2">
    <citation type="journal article" date="2019" name="Nat. Med.">
        <title>A library of human gut bacterial isolates paired with longitudinal multiomics data enables mechanistic microbiome research.</title>
        <authorList>
            <person name="Poyet M."/>
            <person name="Groussin M."/>
            <person name="Gibbons S.M."/>
            <person name="Avila-Pacheco J."/>
            <person name="Jiang X."/>
            <person name="Kearney S.M."/>
            <person name="Perrotta A.R."/>
            <person name="Berdy B."/>
            <person name="Zhao S."/>
            <person name="Lieberman T.D."/>
            <person name="Swanson P.K."/>
            <person name="Smith M."/>
            <person name="Roesemann S."/>
            <person name="Alexander J.E."/>
            <person name="Rich S.A."/>
            <person name="Livny J."/>
            <person name="Vlamakis H."/>
            <person name="Clish C."/>
            <person name="Bullock K."/>
            <person name="Deik A."/>
            <person name="Scott J."/>
            <person name="Pierce K.A."/>
            <person name="Xavier R.J."/>
            <person name="Alm E.J."/>
        </authorList>
    </citation>
    <scope>NUCLEOTIDE SEQUENCE [LARGE SCALE GENOMIC DNA]</scope>
    <source>
        <strain evidence="5 9">BIOML-A7</strain>
    </source>
</reference>
<dbReference type="GeneID" id="93136654"/>
<dbReference type="InterPro" id="IPR027417">
    <property type="entry name" value="P-loop_NTPase"/>
</dbReference>
<dbReference type="PROSITE" id="PS51880">
    <property type="entry name" value="TGS"/>
    <property type="match status" value="1"/>
</dbReference>
<keyword evidence="5" id="KW-0418">Kinase</keyword>
<dbReference type="InterPro" id="IPR012675">
    <property type="entry name" value="Beta-grasp_dom_sf"/>
</dbReference>
<dbReference type="CDD" id="cd01667">
    <property type="entry name" value="TGS_ThrRS"/>
    <property type="match status" value="1"/>
</dbReference>
<evidence type="ECO:0000313" key="4">
    <source>
        <dbReference type="EMBL" id="CUN76454.1"/>
    </source>
</evidence>
<dbReference type="EMBL" id="WWSB01000001">
    <property type="protein sequence ID" value="MZK16755.1"/>
    <property type="molecule type" value="Genomic_DNA"/>
</dbReference>